<organism evidence="1 2">
    <name type="scientific">Lindgomyces ingoldianus</name>
    <dbReference type="NCBI Taxonomy" id="673940"/>
    <lineage>
        <taxon>Eukaryota</taxon>
        <taxon>Fungi</taxon>
        <taxon>Dikarya</taxon>
        <taxon>Ascomycota</taxon>
        <taxon>Pezizomycotina</taxon>
        <taxon>Dothideomycetes</taxon>
        <taxon>Pleosporomycetidae</taxon>
        <taxon>Pleosporales</taxon>
        <taxon>Lindgomycetaceae</taxon>
        <taxon>Lindgomyces</taxon>
    </lineage>
</organism>
<dbReference type="Proteomes" id="UP000799755">
    <property type="component" value="Unassembled WGS sequence"/>
</dbReference>
<sequence>MPQTKSEEEKTLPSTPIKSLEPSWSNVPNKLQLAVLSCSRLVDFWQMASLQSYMVYQLRSFDPALPDSAISHQAGVLQGSFTAAQIVTSVLWGRAADSPSVGRKNVLLIGLVGTGISCLGVAFSGTFWQATVWRLLGGAINGTIGATRTMVAETVEKRWHSRAFLLLPLAFNVANILGPVVGGLLVDPVGTYPATFGRNSTFGGKDGVLWMRSFPYALPSILCALLLFLEAIVVVVFLHETLPTRHGIRGPGHHLKEMYDGIMSVLRNRHGRQQGYELLKREESSDRSSAGVKEALGEKAEDATHAPFLPFRMIWTSNVLWTLLSIAIFDFHMGAFAGLWIIFLSTRRAEERELSRRVVDAIHFTGGLSFQPPKIGLALAILGLAGLCLQIVLYPWANRRFGLMRCFRCSLFLFPIAYLLAPYISLLPSSTPPPLPASGIWIWLGILFVLVFQVIARTFALPASIILVNNSTPHPSVLGTIHGVGQSVSSALRTIGPIASGYWYGIGLRHDMVGMSWWIVGAVSGFGCVASFWVRNGSGHETTLPRNGKPQSEA</sequence>
<evidence type="ECO:0000313" key="1">
    <source>
        <dbReference type="EMBL" id="KAF2466830.1"/>
    </source>
</evidence>
<dbReference type="EMBL" id="MU003523">
    <property type="protein sequence ID" value="KAF2466830.1"/>
    <property type="molecule type" value="Genomic_DNA"/>
</dbReference>
<gene>
    <name evidence="1" type="ORF">BDR25DRAFT_236553</name>
</gene>
<proteinExistence type="predicted"/>
<protein>
    <submittedName>
        <fullName evidence="1">MFS general substrate transporter</fullName>
    </submittedName>
</protein>
<reference evidence="1" key="1">
    <citation type="journal article" date="2020" name="Stud. Mycol.">
        <title>101 Dothideomycetes genomes: a test case for predicting lifestyles and emergence of pathogens.</title>
        <authorList>
            <person name="Haridas S."/>
            <person name="Albert R."/>
            <person name="Binder M."/>
            <person name="Bloem J."/>
            <person name="Labutti K."/>
            <person name="Salamov A."/>
            <person name="Andreopoulos B."/>
            <person name="Baker S."/>
            <person name="Barry K."/>
            <person name="Bills G."/>
            <person name="Bluhm B."/>
            <person name="Cannon C."/>
            <person name="Castanera R."/>
            <person name="Culley D."/>
            <person name="Daum C."/>
            <person name="Ezra D."/>
            <person name="Gonzalez J."/>
            <person name="Henrissat B."/>
            <person name="Kuo A."/>
            <person name="Liang C."/>
            <person name="Lipzen A."/>
            <person name="Lutzoni F."/>
            <person name="Magnuson J."/>
            <person name="Mondo S."/>
            <person name="Nolan M."/>
            <person name="Ohm R."/>
            <person name="Pangilinan J."/>
            <person name="Park H.-J."/>
            <person name="Ramirez L."/>
            <person name="Alfaro M."/>
            <person name="Sun H."/>
            <person name="Tritt A."/>
            <person name="Yoshinaga Y."/>
            <person name="Zwiers L.-H."/>
            <person name="Turgeon B."/>
            <person name="Goodwin S."/>
            <person name="Spatafora J."/>
            <person name="Crous P."/>
            <person name="Grigoriev I."/>
        </authorList>
    </citation>
    <scope>NUCLEOTIDE SEQUENCE</scope>
    <source>
        <strain evidence="1">ATCC 200398</strain>
    </source>
</reference>
<comment type="caution">
    <text evidence="1">The sequence shown here is derived from an EMBL/GenBank/DDBJ whole genome shotgun (WGS) entry which is preliminary data.</text>
</comment>
<accession>A0ACB6QIV8</accession>
<name>A0ACB6QIV8_9PLEO</name>
<keyword evidence="2" id="KW-1185">Reference proteome</keyword>
<evidence type="ECO:0000313" key="2">
    <source>
        <dbReference type="Proteomes" id="UP000799755"/>
    </source>
</evidence>